<keyword evidence="3" id="KW-1185">Reference proteome</keyword>
<reference evidence="2" key="1">
    <citation type="submission" date="2023-06" db="EMBL/GenBank/DDBJ databases">
        <title>Genome-scale phylogeny and comparative genomics of the fungal order Sordariales.</title>
        <authorList>
            <consortium name="Lawrence Berkeley National Laboratory"/>
            <person name="Hensen N."/>
            <person name="Bonometti L."/>
            <person name="Westerberg I."/>
            <person name="Brannstrom I.O."/>
            <person name="Guillou S."/>
            <person name="Cros-Aarteil S."/>
            <person name="Calhoun S."/>
            <person name="Haridas S."/>
            <person name="Kuo A."/>
            <person name="Mondo S."/>
            <person name="Pangilinan J."/>
            <person name="Riley R."/>
            <person name="Labutti K."/>
            <person name="Andreopoulos B."/>
            <person name="Lipzen A."/>
            <person name="Chen C."/>
            <person name="Yanf M."/>
            <person name="Daum C."/>
            <person name="Ng V."/>
            <person name="Clum A."/>
            <person name="Steindorff A."/>
            <person name="Ohm R."/>
            <person name="Martin F."/>
            <person name="Silar P."/>
            <person name="Natvig D."/>
            <person name="Lalanne C."/>
            <person name="Gautier V."/>
            <person name="Ament-Velasquez S.L."/>
            <person name="Kruys A."/>
            <person name="Hutchinson M.I."/>
            <person name="Powell A.J."/>
            <person name="Barry K."/>
            <person name="Miller A.N."/>
            <person name="Grigoriev I.V."/>
            <person name="Debuchy R."/>
            <person name="Gladieux P."/>
            <person name="Thoren M.H."/>
            <person name="Johannesson H."/>
        </authorList>
    </citation>
    <scope>NUCLEOTIDE SEQUENCE</scope>
    <source>
        <strain evidence="2">SMH4607-1</strain>
    </source>
</reference>
<dbReference type="EMBL" id="JAUKUA010000007">
    <property type="protein sequence ID" value="KAK0704316.1"/>
    <property type="molecule type" value="Genomic_DNA"/>
</dbReference>
<dbReference type="PANTHER" id="PTHR42076">
    <property type="entry name" value="CYANOVIRIN-N HOMOLOG"/>
    <property type="match status" value="1"/>
</dbReference>
<comment type="caution">
    <text evidence="2">The sequence shown here is derived from an EMBL/GenBank/DDBJ whole genome shotgun (WGS) entry which is preliminary data.</text>
</comment>
<organism evidence="2 3">
    <name type="scientific">Lasiosphaeris hirsuta</name>
    <dbReference type="NCBI Taxonomy" id="260670"/>
    <lineage>
        <taxon>Eukaryota</taxon>
        <taxon>Fungi</taxon>
        <taxon>Dikarya</taxon>
        <taxon>Ascomycota</taxon>
        <taxon>Pezizomycotina</taxon>
        <taxon>Sordariomycetes</taxon>
        <taxon>Sordariomycetidae</taxon>
        <taxon>Sordariales</taxon>
        <taxon>Lasiosphaeriaceae</taxon>
        <taxon>Lasiosphaeris</taxon>
    </lineage>
</organism>
<feature type="domain" description="Cyanovirin-N" evidence="1">
    <location>
        <begin position="2"/>
        <end position="105"/>
    </location>
</feature>
<accession>A0AA40DK58</accession>
<dbReference type="SUPFAM" id="SSF51322">
    <property type="entry name" value="Cyanovirin-N"/>
    <property type="match status" value="1"/>
</dbReference>
<dbReference type="InterPro" id="IPR011058">
    <property type="entry name" value="Cyanovirin-N"/>
</dbReference>
<evidence type="ECO:0000259" key="1">
    <source>
        <dbReference type="SMART" id="SM01111"/>
    </source>
</evidence>
<dbReference type="Gene3D" id="2.30.60.10">
    <property type="entry name" value="Cyanovirin-N"/>
    <property type="match status" value="1"/>
</dbReference>
<protein>
    <submittedName>
        <fullName evidence="2">Cyanovirin-N</fullName>
    </submittedName>
</protein>
<dbReference type="InterPro" id="IPR036673">
    <property type="entry name" value="Cyanovirin-N_sf"/>
</dbReference>
<gene>
    <name evidence="2" type="ORF">B0H67DRAFT_603557</name>
</gene>
<dbReference type="Proteomes" id="UP001172102">
    <property type="component" value="Unassembled WGS sequence"/>
</dbReference>
<dbReference type="Pfam" id="PF08881">
    <property type="entry name" value="CVNH"/>
    <property type="match status" value="1"/>
</dbReference>
<sequence>MSFHISAQNIRVDDGHILRATLKNAAGEDVESELDLNRYLGNNDGHFEWEAADFSGSAQNVNFSVEGGDSVPILRAQLRDAAGEWHDRDINLAERIGNNDGAFEFRMSPPDTQAQRSVLTLSVE</sequence>
<evidence type="ECO:0000313" key="2">
    <source>
        <dbReference type="EMBL" id="KAK0704316.1"/>
    </source>
</evidence>
<proteinExistence type="predicted"/>
<dbReference type="PANTHER" id="PTHR42076:SF1">
    <property type="entry name" value="CYANOVIRIN-N DOMAIN-CONTAINING PROTEIN"/>
    <property type="match status" value="1"/>
</dbReference>
<evidence type="ECO:0000313" key="3">
    <source>
        <dbReference type="Proteomes" id="UP001172102"/>
    </source>
</evidence>
<dbReference type="AlphaFoldDB" id="A0AA40DK58"/>
<dbReference type="SMART" id="SM01111">
    <property type="entry name" value="CVNH"/>
    <property type="match status" value="1"/>
</dbReference>
<name>A0AA40DK58_9PEZI</name>